<gene>
    <name evidence="3" type="ORF">GGX14DRAFT_416099</name>
</gene>
<keyword evidence="4" id="KW-1185">Reference proteome</keyword>
<dbReference type="EMBL" id="JARJCW010000002">
    <property type="protein sequence ID" value="KAJ7228971.1"/>
    <property type="molecule type" value="Genomic_DNA"/>
</dbReference>
<feature type="compositionally biased region" description="Acidic residues" evidence="1">
    <location>
        <begin position="612"/>
        <end position="630"/>
    </location>
</feature>
<feature type="region of interest" description="Disordered" evidence="1">
    <location>
        <begin position="568"/>
        <end position="680"/>
    </location>
</feature>
<name>A0AAD6YTW0_9AGAR</name>
<feature type="region of interest" description="Disordered" evidence="1">
    <location>
        <begin position="1348"/>
        <end position="1398"/>
    </location>
</feature>
<feature type="compositionally biased region" description="Acidic residues" evidence="1">
    <location>
        <begin position="1193"/>
        <end position="1204"/>
    </location>
</feature>
<feature type="region of interest" description="Disordered" evidence="1">
    <location>
        <begin position="1"/>
        <end position="104"/>
    </location>
</feature>
<feature type="domain" description="DNA replication checkpoint mediator MRC1" evidence="2">
    <location>
        <begin position="1096"/>
        <end position="1238"/>
    </location>
</feature>
<feature type="compositionally biased region" description="Basic and acidic residues" evidence="1">
    <location>
        <begin position="414"/>
        <end position="431"/>
    </location>
</feature>
<feature type="compositionally biased region" description="Acidic residues" evidence="1">
    <location>
        <begin position="1101"/>
        <end position="1113"/>
    </location>
</feature>
<dbReference type="PANTHER" id="PTHR35711">
    <property type="entry name" value="EXPRESSED PROTEIN"/>
    <property type="match status" value="1"/>
</dbReference>
<accession>A0AAD6YTW0</accession>
<feature type="region of interest" description="Disordered" evidence="1">
    <location>
        <begin position="708"/>
        <end position="809"/>
    </location>
</feature>
<feature type="region of interest" description="Disordered" evidence="1">
    <location>
        <begin position="976"/>
        <end position="1017"/>
    </location>
</feature>
<evidence type="ECO:0000259" key="2">
    <source>
        <dbReference type="Pfam" id="PF09444"/>
    </source>
</evidence>
<feature type="compositionally biased region" description="Acidic residues" evidence="1">
    <location>
        <begin position="637"/>
        <end position="649"/>
    </location>
</feature>
<feature type="region of interest" description="Disordered" evidence="1">
    <location>
        <begin position="875"/>
        <end position="895"/>
    </location>
</feature>
<evidence type="ECO:0000313" key="4">
    <source>
        <dbReference type="Proteomes" id="UP001219525"/>
    </source>
</evidence>
<sequence>MTPDKNHSHAVDAGPSPFPPPSMSAPMKRAPPRTYGRPKPENAVPEQSDFSLQPSRSALASISTTSTALSSLVLKNRTPSSPSLHPDVANGEGNDGDATDASDNYRYKWRDAMKKMDEEDDVDGAVSAPDLNDASLCGLLPSSRRDDAVPTEENPPIFRHSPPPAGDSFGASLPTLTASSMPSQASDVIENHSSPTPSLTAASRRRVVRRVSTSDEDSDDDANNFEQRSPVAPHPINTPKSRDGPSSTPPTSDDDMSEQIRPNFRSKGKGKPRIQVPPLVFEDASATKHGKRVSETVAATKLKAPTKKDKLDTVRDRGRIAKAQRVAVQRAEISGRNLQTFFSGIESGKLARAASLDDPISAFSSSPRQQRTATLGHVNEAPVNPLQNLPPPVELPELEESDDEKLPDVGDLLKVVKQDKTQAEKQKELKAKKLKLAANSRPSVDDDDDDDLEIVGPADNKSKNTRGSASKQNPSEGRKRQIQLGGISLAQQRAKQSKTPPKPLGMASSARTHDQLTREMAQLVQQTNADITKKKEDEWVRRGGRVVAPSGGSVENGALRVEAVKLYAEKGRMNAEAREARMQVDGDEEDEDASDDDWSEPKGPASPQVSDTDAEDGDITMVNEDGDEDGAEHGNENEGEEEQETDENEAPVQARSRGPRRIRLVVESDEENDENAGPSAKSAALKISAFGHENELDSPVELASAAMHRGSVSSLDERTEDEGDKENNTRLMYDKSDDKENKAVPRHPFGHRPMLGRQGSLFGLEDGLRSRLSMSPGSLEPMSDGENGENGENEASANSRQPLQNLVPDADPFIAERSSSDDFAARLHQASRLPGQEVESLEATLRPSFEPGRLGTKITQDDSFAFKGAPLQPGFSELFDSGTEQQRGSKRPLTLSASLSEKSETGLFALRQKNTTLGLTQDVELQPAFEVGDHLRRQADAIFEKEQVYVWEAANSKPETKKQDVYINDLGFLTQTRPGDAEEDAEVYRPTSPSQSWNLSQKNWGRSTQNSGLSESQSLLRLPLRTLSLKDVVDSDSDSPKRSPRRLTRGTRTWISPPRSTGASPSPLGLRPQNAFAVVRSEPLKDRSSRPKHPLKKSEFIEVEAQESDDDEMVGFGHKQDDADEEDGEDQDQTLQTLVDDQEMDETTAAADRVIEKFQEHQHEDDLANEKLQQAVVHGELRKNKRRNRTGVDEDSDEEDDEDEMRARKMRRGLNEPRIERGDVNELAKNPQTVPFFQVYKNDLHRGDDPEFSYLQETQAEEAADAEMDNREEDEREEITTAEISRRVRELAKQPEMAETKVKAVSRKRVTEVSCHVMASYSQLTESRKNLQGTDRDDERMKQWYKVEARSRNAGTGRASGRTAVTGQQVKAKPGGSLRPGAQSTGKSSGARHLLKESSVLAGLASDRSSRFL</sequence>
<protein>
    <submittedName>
        <fullName evidence="3">MRC1-like domain-containing protein</fullName>
    </submittedName>
</protein>
<feature type="compositionally biased region" description="Basic and acidic residues" evidence="1">
    <location>
        <begin position="1"/>
        <end position="10"/>
    </location>
</feature>
<organism evidence="3 4">
    <name type="scientific">Mycena pura</name>
    <dbReference type="NCBI Taxonomy" id="153505"/>
    <lineage>
        <taxon>Eukaryota</taxon>
        <taxon>Fungi</taxon>
        <taxon>Dikarya</taxon>
        <taxon>Basidiomycota</taxon>
        <taxon>Agaricomycotina</taxon>
        <taxon>Agaricomycetes</taxon>
        <taxon>Agaricomycetidae</taxon>
        <taxon>Agaricales</taxon>
        <taxon>Marasmiineae</taxon>
        <taxon>Mycenaceae</taxon>
        <taxon>Mycena</taxon>
    </lineage>
</organism>
<feature type="compositionally biased region" description="Basic and acidic residues" evidence="1">
    <location>
        <begin position="725"/>
        <end position="743"/>
    </location>
</feature>
<feature type="compositionally biased region" description="Polar residues" evidence="1">
    <location>
        <begin position="1050"/>
        <end position="1064"/>
    </location>
</feature>
<evidence type="ECO:0000313" key="3">
    <source>
        <dbReference type="EMBL" id="KAJ7228971.1"/>
    </source>
</evidence>
<feature type="compositionally biased region" description="Polar residues" evidence="1">
    <location>
        <begin position="991"/>
        <end position="1017"/>
    </location>
</feature>
<feature type="compositionally biased region" description="Polar residues" evidence="1">
    <location>
        <begin position="174"/>
        <end position="201"/>
    </location>
</feature>
<reference evidence="3" key="1">
    <citation type="submission" date="2023-03" db="EMBL/GenBank/DDBJ databases">
        <title>Massive genome expansion in bonnet fungi (Mycena s.s.) driven by repeated elements and novel gene families across ecological guilds.</title>
        <authorList>
            <consortium name="Lawrence Berkeley National Laboratory"/>
            <person name="Harder C.B."/>
            <person name="Miyauchi S."/>
            <person name="Viragh M."/>
            <person name="Kuo A."/>
            <person name="Thoen E."/>
            <person name="Andreopoulos B."/>
            <person name="Lu D."/>
            <person name="Skrede I."/>
            <person name="Drula E."/>
            <person name="Henrissat B."/>
            <person name="Morin E."/>
            <person name="Kohler A."/>
            <person name="Barry K."/>
            <person name="LaButti K."/>
            <person name="Morin E."/>
            <person name="Salamov A."/>
            <person name="Lipzen A."/>
            <person name="Mereny Z."/>
            <person name="Hegedus B."/>
            <person name="Baldrian P."/>
            <person name="Stursova M."/>
            <person name="Weitz H."/>
            <person name="Taylor A."/>
            <person name="Grigoriev I.V."/>
            <person name="Nagy L.G."/>
            <person name="Martin F."/>
            <person name="Kauserud H."/>
        </authorList>
    </citation>
    <scope>NUCLEOTIDE SEQUENCE</scope>
    <source>
        <strain evidence="3">9144</strain>
    </source>
</reference>
<dbReference type="InterPro" id="IPR018564">
    <property type="entry name" value="Repl_chkpnt_MRC1_dom"/>
</dbReference>
<dbReference type="Proteomes" id="UP001219525">
    <property type="component" value="Unassembled WGS sequence"/>
</dbReference>
<proteinExistence type="predicted"/>
<dbReference type="PANTHER" id="PTHR35711:SF1">
    <property type="entry name" value="ECTODERMAL, ISOFORM F"/>
    <property type="match status" value="1"/>
</dbReference>
<feature type="compositionally biased region" description="Acidic residues" evidence="1">
    <location>
        <begin position="585"/>
        <end position="598"/>
    </location>
</feature>
<feature type="compositionally biased region" description="Low complexity" evidence="1">
    <location>
        <begin position="55"/>
        <end position="72"/>
    </location>
</feature>
<evidence type="ECO:0000256" key="1">
    <source>
        <dbReference type="SAM" id="MobiDB-lite"/>
    </source>
</evidence>
<dbReference type="Pfam" id="PF09444">
    <property type="entry name" value="MRC1"/>
    <property type="match status" value="1"/>
</dbReference>
<feature type="compositionally biased region" description="Polar residues" evidence="1">
    <location>
        <begin position="465"/>
        <end position="475"/>
    </location>
</feature>
<feature type="region of interest" description="Disordered" evidence="1">
    <location>
        <begin position="834"/>
        <end position="856"/>
    </location>
</feature>
<feature type="compositionally biased region" description="Basic and acidic residues" evidence="1">
    <location>
        <begin position="568"/>
        <end position="584"/>
    </location>
</feature>
<comment type="caution">
    <text evidence="3">The sequence shown here is derived from an EMBL/GenBank/DDBJ whole genome shotgun (WGS) entry which is preliminary data.</text>
</comment>
<feature type="compositionally biased region" description="Polar residues" evidence="1">
    <location>
        <begin position="362"/>
        <end position="373"/>
    </location>
</feature>
<feature type="region of interest" description="Disordered" evidence="1">
    <location>
        <begin position="1032"/>
        <end position="1221"/>
    </location>
</feature>
<feature type="compositionally biased region" description="Acidic residues" evidence="1">
    <location>
        <begin position="214"/>
        <end position="223"/>
    </location>
</feature>
<feature type="region of interest" description="Disordered" evidence="1">
    <location>
        <begin position="117"/>
        <end position="277"/>
    </location>
</feature>
<feature type="region of interest" description="Disordered" evidence="1">
    <location>
        <begin position="360"/>
        <end position="537"/>
    </location>
</feature>
<feature type="compositionally biased region" description="Basic and acidic residues" evidence="1">
    <location>
        <begin position="1153"/>
        <end position="1169"/>
    </location>
</feature>
<feature type="compositionally biased region" description="Polar residues" evidence="1">
    <location>
        <begin position="489"/>
        <end position="499"/>
    </location>
</feature>
<feature type="compositionally biased region" description="Acidic residues" evidence="1">
    <location>
        <begin position="1122"/>
        <end position="1132"/>
    </location>
</feature>
<feature type="compositionally biased region" description="Acidic residues" evidence="1">
    <location>
        <begin position="396"/>
        <end position="405"/>
    </location>
</feature>